<dbReference type="Pfam" id="PF07910">
    <property type="entry name" value="Peptidase_C78"/>
    <property type="match status" value="1"/>
</dbReference>
<dbReference type="FunFam" id="3.90.70.130:FF:000002">
    <property type="entry name" value="Zinc finger containing ubiquitin peptidase 1"/>
    <property type="match status" value="1"/>
</dbReference>
<evidence type="ECO:0000256" key="17">
    <source>
        <dbReference type="ARBA" id="ARBA00031481"/>
    </source>
</evidence>
<dbReference type="EC" id="3.4.19.12" evidence="6"/>
<evidence type="ECO:0000256" key="12">
    <source>
        <dbReference type="ARBA" id="ARBA00022801"/>
    </source>
</evidence>
<feature type="domain" description="C2H2-type" evidence="19">
    <location>
        <begin position="201"/>
        <end position="222"/>
    </location>
</feature>
<evidence type="ECO:0000256" key="18">
    <source>
        <dbReference type="ARBA" id="ARBA00045669"/>
    </source>
</evidence>
<accession>A0AAN8NSP7</accession>
<evidence type="ECO:0000313" key="20">
    <source>
        <dbReference type="EMBL" id="KAK6628229.1"/>
    </source>
</evidence>
<keyword evidence="13" id="KW-0862">Zinc</keyword>
<comment type="subunit">
    <text evidence="5">Interacts with RPA1 and RPA2.</text>
</comment>
<keyword evidence="12" id="KW-0378">Hydrolase</keyword>
<evidence type="ECO:0000256" key="14">
    <source>
        <dbReference type="ARBA" id="ARBA00022990"/>
    </source>
</evidence>
<keyword evidence="10" id="KW-0677">Repeat</keyword>
<comment type="catalytic activity">
    <reaction evidence="1">
        <text>Thiol-dependent hydrolysis of ester, thioester, amide, peptide and isopeptide bonds formed by the C-terminal Gly of ubiquitin (a 76-residue protein attached to proteins as an intracellular targeting signal).</text>
        <dbReference type="EC" id="3.4.19.12"/>
    </reaction>
</comment>
<dbReference type="AlphaFoldDB" id="A0AAN8NSP7"/>
<keyword evidence="15" id="KW-0539">Nucleus</keyword>
<keyword evidence="8" id="KW-0963">Cytoplasm</keyword>
<comment type="similarity">
    <text evidence="4">Belongs to the peptidase C78 family. ZUFSP subfamily.</text>
</comment>
<evidence type="ECO:0000256" key="16">
    <source>
        <dbReference type="ARBA" id="ARBA00029662"/>
    </source>
</evidence>
<evidence type="ECO:0000256" key="3">
    <source>
        <dbReference type="ARBA" id="ARBA00004496"/>
    </source>
</evidence>
<name>A0AAN8NSP7_POLSC</name>
<keyword evidence="9" id="KW-0479">Metal-binding</keyword>
<evidence type="ECO:0000256" key="5">
    <source>
        <dbReference type="ARBA" id="ARBA00011274"/>
    </source>
</evidence>
<reference evidence="20 21" key="1">
    <citation type="submission" date="2023-10" db="EMBL/GenBank/DDBJ databases">
        <title>Genomes of two closely related lineages of the louse Polyplax serrata with different host specificities.</title>
        <authorList>
            <person name="Martinu J."/>
            <person name="Tarabai H."/>
            <person name="Stefka J."/>
            <person name="Hypsa V."/>
        </authorList>
    </citation>
    <scope>NUCLEOTIDE SEQUENCE [LARGE SCALE GENOMIC DNA]</scope>
    <source>
        <strain evidence="20">HR10_N</strain>
    </source>
</reference>
<dbReference type="Proteomes" id="UP001372834">
    <property type="component" value="Unassembled WGS sequence"/>
</dbReference>
<dbReference type="InterPro" id="IPR013087">
    <property type="entry name" value="Znf_C2H2_type"/>
</dbReference>
<dbReference type="Gene3D" id="3.30.160.60">
    <property type="entry name" value="Classic Zinc Finger"/>
    <property type="match status" value="2"/>
</dbReference>
<keyword evidence="11" id="KW-0863">Zinc-finger</keyword>
<dbReference type="Gene3D" id="3.90.70.130">
    <property type="match status" value="1"/>
</dbReference>
<evidence type="ECO:0000259" key="19">
    <source>
        <dbReference type="PROSITE" id="PS00028"/>
    </source>
</evidence>
<evidence type="ECO:0000256" key="10">
    <source>
        <dbReference type="ARBA" id="ARBA00022737"/>
    </source>
</evidence>
<dbReference type="PANTHER" id="PTHR24403">
    <property type="entry name" value="ZINC FINGER PROTEIN"/>
    <property type="match status" value="1"/>
</dbReference>
<comment type="subcellular location">
    <subcellularLocation>
        <location evidence="3">Cytoplasm</location>
    </subcellularLocation>
    <subcellularLocation>
        <location evidence="2">Nucleus</location>
    </subcellularLocation>
</comment>
<evidence type="ECO:0000256" key="15">
    <source>
        <dbReference type="ARBA" id="ARBA00023242"/>
    </source>
</evidence>
<dbReference type="InterPro" id="IPR012462">
    <property type="entry name" value="UFSP1/2_DUB_cat"/>
</dbReference>
<evidence type="ECO:0000256" key="1">
    <source>
        <dbReference type="ARBA" id="ARBA00000707"/>
    </source>
</evidence>
<evidence type="ECO:0000256" key="9">
    <source>
        <dbReference type="ARBA" id="ARBA00022723"/>
    </source>
</evidence>
<evidence type="ECO:0000256" key="6">
    <source>
        <dbReference type="ARBA" id="ARBA00012759"/>
    </source>
</evidence>
<dbReference type="GO" id="GO:0008270">
    <property type="term" value="F:zinc ion binding"/>
    <property type="evidence" value="ECO:0007669"/>
    <property type="project" value="UniProtKB-KW"/>
</dbReference>
<evidence type="ECO:0000256" key="8">
    <source>
        <dbReference type="ARBA" id="ARBA00022490"/>
    </source>
</evidence>
<gene>
    <name evidence="20" type="ORF">RUM43_002041</name>
</gene>
<evidence type="ECO:0000313" key="21">
    <source>
        <dbReference type="Proteomes" id="UP001372834"/>
    </source>
</evidence>
<dbReference type="InterPro" id="IPR050688">
    <property type="entry name" value="Zinc_finger/UBP_domain"/>
</dbReference>
<dbReference type="PROSITE" id="PS00028">
    <property type="entry name" value="ZINC_FINGER_C2H2_1"/>
    <property type="match status" value="1"/>
</dbReference>
<dbReference type="GO" id="GO:0004843">
    <property type="term" value="F:cysteine-type deubiquitinase activity"/>
    <property type="evidence" value="ECO:0007669"/>
    <property type="project" value="UniProtKB-EC"/>
</dbReference>
<dbReference type="GO" id="GO:0005737">
    <property type="term" value="C:cytoplasm"/>
    <property type="evidence" value="ECO:0007669"/>
    <property type="project" value="UniProtKB-SubCell"/>
</dbReference>
<dbReference type="PANTHER" id="PTHR24403:SF82">
    <property type="entry name" value="ZINC FINGER-CONTAINING UBIQUITIN PEPTIDASE 1"/>
    <property type="match status" value="1"/>
</dbReference>
<comment type="caution">
    <text evidence="20">The sequence shown here is derived from an EMBL/GenBank/DDBJ whole genome shotgun (WGS) entry which is preliminary data.</text>
</comment>
<evidence type="ECO:0000256" key="4">
    <source>
        <dbReference type="ARBA" id="ARBA00010469"/>
    </source>
</evidence>
<dbReference type="EMBL" id="JAWJWE010000036">
    <property type="protein sequence ID" value="KAK6628229.1"/>
    <property type="molecule type" value="Genomic_DNA"/>
</dbReference>
<protein>
    <recommendedName>
        <fullName evidence="7">Zinc finger-containing ubiquitin peptidase 1</fullName>
        <ecNumber evidence="6">3.4.19.12</ecNumber>
    </recommendedName>
    <alternativeName>
        <fullName evidence="17">Lys-63-specific deubiquitinase ZUFSP</fullName>
    </alternativeName>
    <alternativeName>
        <fullName evidence="16">Zinc finger with UFM1-specific peptidase domain protein</fullName>
    </alternativeName>
</protein>
<evidence type="ECO:0000256" key="7">
    <source>
        <dbReference type="ARBA" id="ARBA00021993"/>
    </source>
</evidence>
<comment type="function">
    <text evidence="18">Deubiquitinase with endodeubiquitinase activity that specifically interacts with and cleaves 'Lys-63'-linked long polyubiquitin chains. Shows only weak activity against 'Lys-11' and 'Lys-48'-linked chains. Plays an important role in genome stability pathways, functioning to prevent spontaneous DNA damage and also promote cellular survival in response to exogenous DNA damage. Modulates the ubiquitination status of replication protein A (RPA) complex proteins in response to replication stress.</text>
</comment>
<dbReference type="SMART" id="SM00355">
    <property type="entry name" value="ZnF_C2H2"/>
    <property type="match status" value="5"/>
</dbReference>
<organism evidence="20 21">
    <name type="scientific">Polyplax serrata</name>
    <name type="common">Common mouse louse</name>
    <dbReference type="NCBI Taxonomy" id="468196"/>
    <lineage>
        <taxon>Eukaryota</taxon>
        <taxon>Metazoa</taxon>
        <taxon>Ecdysozoa</taxon>
        <taxon>Arthropoda</taxon>
        <taxon>Hexapoda</taxon>
        <taxon>Insecta</taxon>
        <taxon>Pterygota</taxon>
        <taxon>Neoptera</taxon>
        <taxon>Paraneoptera</taxon>
        <taxon>Psocodea</taxon>
        <taxon>Troctomorpha</taxon>
        <taxon>Phthiraptera</taxon>
        <taxon>Anoplura</taxon>
        <taxon>Polyplacidae</taxon>
        <taxon>Polyplax</taxon>
    </lineage>
</organism>
<proteinExistence type="inferred from homology"/>
<keyword evidence="14" id="KW-0007">Acetylation</keyword>
<evidence type="ECO:0000256" key="11">
    <source>
        <dbReference type="ARBA" id="ARBA00022771"/>
    </source>
</evidence>
<dbReference type="GO" id="GO:0005634">
    <property type="term" value="C:nucleus"/>
    <property type="evidence" value="ECO:0007669"/>
    <property type="project" value="UniProtKB-SubCell"/>
</dbReference>
<sequence>MAAKMPEPNYVCEVCGLGGLNEDSLRSHMTSEHLEGAASCPFCEFRQVSHDELLIHINTVHLDCLSPDTEDIDFIDADVPEKKSCPDSKSAGCNLKNINLCSNINSNVNNINNNNYNTNGVPTSSGSGSEESPLRMQLNLSLRKKEMPPPIDLEDRQKCMMCGFYTNTPAELEEHINRVHFDLTSPTALSSTSGYHENFSCPLCVWSFQNSRDLEVHVNEEHRDILSPIKSTPGNLDNWNDRCPVCYRSSFDSSQEMVAHIDEHFNIRTPVTPDLSSDRLLAKEIDKREKESMREREQKEFEQLQAQYGMDNQGNFKEQSLTNMQKAVYAGEMSVSDFYERQIGLRFAENSGIDDGSSCTRDLIQRIRAISQVSSNVVRAFTCTTVDHYASTYGDEGWGCGYRNLQMMMSSLLYHPVYNEKLCKSGLMGGSHGSGSNIFMSKTAAPSISRLQQHIEWAWRQGFDEQGCEQLGGKVHNTRKWIGATEIVTALCSIRIRCLLVDFDRPTGPDGSHPQLFNWVLDYFRKYEDFKPPLYLQHHGHSRTIVGIEEFKDGHLTLLVFDPSHSPEQMYQFKNTATGYSGMKLIRKTMSTMKARQYQLVAVIGIMESESEYQQSKVFRSVRIG</sequence>
<evidence type="ECO:0000256" key="13">
    <source>
        <dbReference type="ARBA" id="ARBA00022833"/>
    </source>
</evidence>
<evidence type="ECO:0000256" key="2">
    <source>
        <dbReference type="ARBA" id="ARBA00004123"/>
    </source>
</evidence>